<feature type="compositionally biased region" description="Low complexity" evidence="4">
    <location>
        <begin position="150"/>
        <end position="160"/>
    </location>
</feature>
<dbReference type="InterPro" id="IPR042266">
    <property type="entry name" value="PPPDE_sf"/>
</dbReference>
<feature type="domain" description="PPPDE" evidence="7">
    <location>
        <begin position="4"/>
        <end position="144"/>
    </location>
</feature>
<dbReference type="Gene3D" id="3.40.30.10">
    <property type="entry name" value="Glutaredoxin"/>
    <property type="match status" value="1"/>
</dbReference>
<dbReference type="SMART" id="SM01179">
    <property type="entry name" value="DUF862"/>
    <property type="match status" value="1"/>
</dbReference>
<keyword evidence="9" id="KW-1185">Reference proteome</keyword>
<dbReference type="CDD" id="cd02947">
    <property type="entry name" value="TRX_family"/>
    <property type="match status" value="1"/>
</dbReference>
<dbReference type="Gene3D" id="1.25.10.10">
    <property type="entry name" value="Leucine-rich Repeat Variant"/>
    <property type="match status" value="1"/>
</dbReference>
<dbReference type="AlphaFoldDB" id="A0AAD5K3Q6"/>
<dbReference type="Pfam" id="PF00085">
    <property type="entry name" value="Thioredoxin"/>
    <property type="match status" value="1"/>
</dbReference>
<dbReference type="PROSITE" id="PS51858">
    <property type="entry name" value="PPPDE"/>
    <property type="match status" value="1"/>
</dbReference>
<evidence type="ECO:0000313" key="9">
    <source>
        <dbReference type="Proteomes" id="UP001209540"/>
    </source>
</evidence>
<reference evidence="8" key="1">
    <citation type="journal article" date="2022" name="IScience">
        <title>Evolution of zygomycete secretomes and the origins of terrestrial fungal ecologies.</title>
        <authorList>
            <person name="Chang Y."/>
            <person name="Wang Y."/>
            <person name="Mondo S."/>
            <person name="Ahrendt S."/>
            <person name="Andreopoulos W."/>
            <person name="Barry K."/>
            <person name="Beard J."/>
            <person name="Benny G.L."/>
            <person name="Blankenship S."/>
            <person name="Bonito G."/>
            <person name="Cuomo C."/>
            <person name="Desiro A."/>
            <person name="Gervers K.A."/>
            <person name="Hundley H."/>
            <person name="Kuo A."/>
            <person name="LaButti K."/>
            <person name="Lang B.F."/>
            <person name="Lipzen A."/>
            <person name="O'Donnell K."/>
            <person name="Pangilinan J."/>
            <person name="Reynolds N."/>
            <person name="Sandor L."/>
            <person name="Smith M.E."/>
            <person name="Tsang A."/>
            <person name="Grigoriev I.V."/>
            <person name="Stajich J.E."/>
            <person name="Spatafora J.W."/>
        </authorList>
    </citation>
    <scope>NUCLEOTIDE SEQUENCE</scope>
    <source>
        <strain evidence="8">RSA 2281</strain>
    </source>
</reference>
<feature type="domain" description="Thioredoxin" evidence="5">
    <location>
        <begin position="180"/>
        <end position="306"/>
    </location>
</feature>
<organism evidence="8 9">
    <name type="scientific">Phascolomyces articulosus</name>
    <dbReference type="NCBI Taxonomy" id="60185"/>
    <lineage>
        <taxon>Eukaryota</taxon>
        <taxon>Fungi</taxon>
        <taxon>Fungi incertae sedis</taxon>
        <taxon>Mucoromycota</taxon>
        <taxon>Mucoromycotina</taxon>
        <taxon>Mucoromycetes</taxon>
        <taxon>Mucorales</taxon>
        <taxon>Lichtheimiaceae</taxon>
        <taxon>Phascolomyces</taxon>
    </lineage>
</organism>
<dbReference type="Gene3D" id="3.90.1720.30">
    <property type="entry name" value="PPPDE domains"/>
    <property type="match status" value="1"/>
</dbReference>
<feature type="region of interest" description="Disordered" evidence="4">
    <location>
        <begin position="150"/>
        <end position="169"/>
    </location>
</feature>
<dbReference type="SUPFAM" id="SSF52833">
    <property type="entry name" value="Thioredoxin-like"/>
    <property type="match status" value="1"/>
</dbReference>
<dbReference type="PROSITE" id="PS00194">
    <property type="entry name" value="THIOREDOXIN_1"/>
    <property type="match status" value="1"/>
</dbReference>
<dbReference type="EMBL" id="JAIXMP010000035">
    <property type="protein sequence ID" value="KAI9249457.1"/>
    <property type="molecule type" value="Genomic_DNA"/>
</dbReference>
<keyword evidence="3" id="KW-0378">Hydrolase</keyword>
<name>A0AAD5K3Q6_9FUNG</name>
<sequence>MSGEPVKLYVYDLSNGLARQMSMPMTGRQIDGIWHTAVVLYGHEFYYGQGILSSPPGTTHLGPPLEVIDMGETYLPEEVVIEYIESQRSVFTPEKYHLLDFNCNTFSNSLCQFLTGGNIPQHISDLPADFLNTPLGQSIRPMIEGMFGQSQLAPPQQQQPFTNGSAPTAAQQNMLRDISSAALSAAPQPTSNQPSPLQTAPNLSTLQQWIQSYKAVVVFFTSATCPPCRMIKPDFERLVQEKNEGGSTKIKLMGVTVDTSVAFDAAQNFGIRATPTFMLFHNGNKFSEFRGASFAELTSSVNLLLFTAYPPHPHRKIHQLRGVLDLPNKPVLYNTPGKVDMIYSKLNAFLEQDGIKLSEQDQNVLDQSKIVVLDPTFTVDMAQWSSFIDAMLEKLPLDHQFPLLDIFRTLFATKAASEFYMNDCSQLVRIIENGYKQENVPKATLLMTLRVACNLFAHSTLVTTYFTSTLPTAAESRASLTQLLVSSLLSADSQVRQTAASLAFNCSTVIADERLKKEKEDGYLEGMAEQEDDDWQIEITSAIMDDLSKESDEEVIHRLLAAIAKFLFLAPTESSSVADLLSALEIKDTLETKKDGKIITASKVTTLAKEVLLLIDASASA</sequence>
<dbReference type="GO" id="GO:0006508">
    <property type="term" value="P:proteolysis"/>
    <property type="evidence" value="ECO:0007669"/>
    <property type="project" value="UniProtKB-KW"/>
</dbReference>
<evidence type="ECO:0000256" key="3">
    <source>
        <dbReference type="ARBA" id="ARBA00022801"/>
    </source>
</evidence>
<reference evidence="8" key="2">
    <citation type="submission" date="2023-02" db="EMBL/GenBank/DDBJ databases">
        <authorList>
            <consortium name="DOE Joint Genome Institute"/>
            <person name="Mondo S.J."/>
            <person name="Chang Y."/>
            <person name="Wang Y."/>
            <person name="Ahrendt S."/>
            <person name="Andreopoulos W."/>
            <person name="Barry K."/>
            <person name="Beard J."/>
            <person name="Benny G.L."/>
            <person name="Blankenship S."/>
            <person name="Bonito G."/>
            <person name="Cuomo C."/>
            <person name="Desiro A."/>
            <person name="Gervers K.A."/>
            <person name="Hundley H."/>
            <person name="Kuo A."/>
            <person name="LaButti K."/>
            <person name="Lang B.F."/>
            <person name="Lipzen A."/>
            <person name="O'Donnell K."/>
            <person name="Pangilinan J."/>
            <person name="Reynolds N."/>
            <person name="Sandor L."/>
            <person name="Smith M.W."/>
            <person name="Tsang A."/>
            <person name="Grigoriev I.V."/>
            <person name="Stajich J.E."/>
            <person name="Spatafora J.W."/>
        </authorList>
    </citation>
    <scope>NUCLEOTIDE SEQUENCE</scope>
    <source>
        <strain evidence="8">RSA 2281</strain>
    </source>
</reference>
<dbReference type="GO" id="GO:0008233">
    <property type="term" value="F:peptidase activity"/>
    <property type="evidence" value="ECO:0007669"/>
    <property type="project" value="UniProtKB-KW"/>
</dbReference>
<dbReference type="Pfam" id="PF05903">
    <property type="entry name" value="Peptidase_C97"/>
    <property type="match status" value="1"/>
</dbReference>
<dbReference type="InterPro" id="IPR017937">
    <property type="entry name" value="Thioredoxin_CS"/>
</dbReference>
<dbReference type="PROSITE" id="PS51352">
    <property type="entry name" value="THIOREDOXIN_2"/>
    <property type="match status" value="1"/>
</dbReference>
<comment type="similarity">
    <text evidence="1">Belongs to the DeSI family.</text>
</comment>
<dbReference type="Pfam" id="PF08324">
    <property type="entry name" value="PUL"/>
    <property type="match status" value="1"/>
</dbReference>
<evidence type="ECO:0000259" key="6">
    <source>
        <dbReference type="PROSITE" id="PS51396"/>
    </source>
</evidence>
<dbReference type="PANTHER" id="PTHR12378:SF7">
    <property type="entry name" value="DESUMOYLATING ISOPEPTIDASE 1"/>
    <property type="match status" value="1"/>
</dbReference>
<comment type="caution">
    <text evidence="8">The sequence shown here is derived from an EMBL/GenBank/DDBJ whole genome shotgun (WGS) entry which is preliminary data.</text>
</comment>
<dbReference type="InterPro" id="IPR036249">
    <property type="entry name" value="Thioredoxin-like_sf"/>
</dbReference>
<dbReference type="Proteomes" id="UP001209540">
    <property type="component" value="Unassembled WGS sequence"/>
</dbReference>
<dbReference type="PROSITE" id="PS51396">
    <property type="entry name" value="PUL"/>
    <property type="match status" value="1"/>
</dbReference>
<accession>A0AAD5K3Q6</accession>
<keyword evidence="2" id="KW-0645">Protease</keyword>
<dbReference type="InterPro" id="IPR013766">
    <property type="entry name" value="Thioredoxin_domain"/>
</dbReference>
<dbReference type="PANTHER" id="PTHR12378">
    <property type="entry name" value="DESUMOYLATING ISOPEPTIDASE"/>
    <property type="match status" value="1"/>
</dbReference>
<evidence type="ECO:0000259" key="5">
    <source>
        <dbReference type="PROSITE" id="PS51352"/>
    </source>
</evidence>
<evidence type="ECO:0000259" key="7">
    <source>
        <dbReference type="PROSITE" id="PS51858"/>
    </source>
</evidence>
<dbReference type="InterPro" id="IPR008580">
    <property type="entry name" value="PPPDE_dom"/>
</dbReference>
<gene>
    <name evidence="8" type="ORF">BDA99DRAFT_523857</name>
</gene>
<proteinExistence type="inferred from homology"/>
<dbReference type="GO" id="GO:0070646">
    <property type="term" value="P:protein modification by small protein removal"/>
    <property type="evidence" value="ECO:0007669"/>
    <property type="project" value="TreeGrafter"/>
</dbReference>
<dbReference type="InterPro" id="IPR013535">
    <property type="entry name" value="PUL_dom"/>
</dbReference>
<evidence type="ECO:0000256" key="1">
    <source>
        <dbReference type="ARBA" id="ARBA00008140"/>
    </source>
</evidence>
<evidence type="ECO:0000313" key="8">
    <source>
        <dbReference type="EMBL" id="KAI9249457.1"/>
    </source>
</evidence>
<dbReference type="InterPro" id="IPR011989">
    <property type="entry name" value="ARM-like"/>
</dbReference>
<evidence type="ECO:0000256" key="2">
    <source>
        <dbReference type="ARBA" id="ARBA00022670"/>
    </source>
</evidence>
<protein>
    <submittedName>
        <fullName evidence="8">PPPDE putative peptidase domain-containing protein</fullName>
    </submittedName>
</protein>
<feature type="domain" description="PUL" evidence="6">
    <location>
        <begin position="324"/>
        <end position="614"/>
    </location>
</feature>
<evidence type="ECO:0000256" key="4">
    <source>
        <dbReference type="SAM" id="MobiDB-lite"/>
    </source>
</evidence>